<name>A0ABQ6Q1C7_9BACT</name>
<feature type="transmembrane region" description="Helical" evidence="8">
    <location>
        <begin position="92"/>
        <end position="110"/>
    </location>
</feature>
<evidence type="ECO:0000256" key="2">
    <source>
        <dbReference type="ARBA" id="ARBA00022475"/>
    </source>
</evidence>
<evidence type="ECO:0000313" key="11">
    <source>
        <dbReference type="Proteomes" id="UP001307705"/>
    </source>
</evidence>
<keyword evidence="5 8" id="KW-0812">Transmembrane</keyword>
<dbReference type="PANTHER" id="PTHR33908:SF11">
    <property type="entry name" value="MEMBRANE PROTEIN"/>
    <property type="match status" value="1"/>
</dbReference>
<feature type="transmembrane region" description="Helical" evidence="8">
    <location>
        <begin position="122"/>
        <end position="142"/>
    </location>
</feature>
<keyword evidence="4" id="KW-0808">Transferase</keyword>
<keyword evidence="11" id="KW-1185">Reference proteome</keyword>
<dbReference type="Proteomes" id="UP001307705">
    <property type="component" value="Unassembled WGS sequence"/>
</dbReference>
<evidence type="ECO:0000256" key="5">
    <source>
        <dbReference type="ARBA" id="ARBA00022692"/>
    </source>
</evidence>
<feature type="transmembrane region" description="Helical" evidence="8">
    <location>
        <begin position="171"/>
        <end position="201"/>
    </location>
</feature>
<evidence type="ECO:0000259" key="9">
    <source>
        <dbReference type="Pfam" id="PF13231"/>
    </source>
</evidence>
<feature type="transmembrane region" description="Helical" evidence="8">
    <location>
        <begin position="268"/>
        <end position="288"/>
    </location>
</feature>
<dbReference type="Pfam" id="PF13231">
    <property type="entry name" value="PMT_2"/>
    <property type="match status" value="1"/>
</dbReference>
<feature type="transmembrane region" description="Helical" evidence="8">
    <location>
        <begin position="328"/>
        <end position="345"/>
    </location>
</feature>
<protein>
    <submittedName>
        <fullName evidence="10">Glycosyltransferase family 39 protein</fullName>
    </submittedName>
</protein>
<sequence length="521" mass="59575">MHQTLRKLRVLFFKQVMKNPSPQKYLLIFWSVNLALAVIKLFFAFRPELDLFTEEAQYWLWSRNLDWHYYSKPPMVAVLNFISTGILGHKEVAIRMIPILAGLGTAWIVFRFTDYLYSSKKTACLAGLLFLGMPIHLLEFTFHTTDTSMTFFWTWAWFMLYRAIQENKTSLWVAAGLITALGIMSKATMILIFPASLIFLFLSGKLKEAGKQWLILLGISLLGFLPSLIWNLQNDFYTFKHLAALGGASGGEPKPFDLGLLVSRTSEYLSGQLAMVSVFFLPFFFFAVKKTIRSRELSSFYVALPGLLTFLGFGGLSLFTWIEVNWPGFAYSTFPVFLAPVVANMESGWKKYTSWAVGVSLALQILLLSPNIFQWKSQGPIFKAEKAIFKRMVGYEDLGNRIDFLQDSLGLSSPVLFSESYHVASELAFYVDGHPQPYTINMGSRKNQWDLWPGMDQFIGQERTFIFVSRGQESPESVTNFGRLIYEEKYPHAFRSDTLGFTKIQIWEDLLDYTPVDTGKF</sequence>
<proteinExistence type="predicted"/>
<comment type="caution">
    <text evidence="10">The sequence shown here is derived from an EMBL/GenBank/DDBJ whole genome shotgun (WGS) entry which is preliminary data.</text>
</comment>
<reference evidence="10 11" key="1">
    <citation type="submission" date="2023-08" db="EMBL/GenBank/DDBJ databases">
        <title>Draft genome sequence of Algoriphagus taiwanensis.</title>
        <authorList>
            <person name="Takatani N."/>
            <person name="Hosokawa M."/>
            <person name="Sawabe T."/>
        </authorList>
    </citation>
    <scope>NUCLEOTIDE SEQUENCE [LARGE SCALE GENOMIC DNA]</scope>
    <source>
        <strain evidence="10 11">JCM 19755</strain>
    </source>
</reference>
<keyword evidence="2" id="KW-1003">Cell membrane</keyword>
<accession>A0ABQ6Q1C7</accession>
<feature type="transmembrane region" description="Helical" evidence="8">
    <location>
        <begin position="300"/>
        <end position="322"/>
    </location>
</feature>
<dbReference type="InterPro" id="IPR038731">
    <property type="entry name" value="RgtA/B/C-like"/>
</dbReference>
<evidence type="ECO:0000256" key="4">
    <source>
        <dbReference type="ARBA" id="ARBA00022679"/>
    </source>
</evidence>
<keyword evidence="3" id="KW-0328">Glycosyltransferase</keyword>
<keyword evidence="6 8" id="KW-1133">Transmembrane helix</keyword>
<evidence type="ECO:0000256" key="8">
    <source>
        <dbReference type="SAM" id="Phobius"/>
    </source>
</evidence>
<dbReference type="EMBL" id="BTPE01000007">
    <property type="protein sequence ID" value="GMQ33988.1"/>
    <property type="molecule type" value="Genomic_DNA"/>
</dbReference>
<evidence type="ECO:0000256" key="6">
    <source>
        <dbReference type="ARBA" id="ARBA00022989"/>
    </source>
</evidence>
<feature type="domain" description="Glycosyltransferase RgtA/B/C/D-like" evidence="9">
    <location>
        <begin position="71"/>
        <end position="230"/>
    </location>
</feature>
<evidence type="ECO:0000256" key="1">
    <source>
        <dbReference type="ARBA" id="ARBA00004651"/>
    </source>
</evidence>
<feature type="transmembrane region" description="Helical" evidence="8">
    <location>
        <begin position="25"/>
        <end position="45"/>
    </location>
</feature>
<evidence type="ECO:0000256" key="7">
    <source>
        <dbReference type="ARBA" id="ARBA00023136"/>
    </source>
</evidence>
<dbReference type="InterPro" id="IPR050297">
    <property type="entry name" value="LipidA_mod_glycosyltrf_83"/>
</dbReference>
<evidence type="ECO:0000256" key="3">
    <source>
        <dbReference type="ARBA" id="ARBA00022676"/>
    </source>
</evidence>
<comment type="subcellular location">
    <subcellularLocation>
        <location evidence="1">Cell membrane</location>
        <topology evidence="1">Multi-pass membrane protein</topology>
    </subcellularLocation>
</comment>
<keyword evidence="7 8" id="KW-0472">Membrane</keyword>
<evidence type="ECO:0000313" key="10">
    <source>
        <dbReference type="EMBL" id="GMQ33988.1"/>
    </source>
</evidence>
<organism evidence="10 11">
    <name type="scientific">Algoriphagus taiwanensis</name>
    <dbReference type="NCBI Taxonomy" id="1445656"/>
    <lineage>
        <taxon>Bacteria</taxon>
        <taxon>Pseudomonadati</taxon>
        <taxon>Bacteroidota</taxon>
        <taxon>Cytophagia</taxon>
        <taxon>Cytophagales</taxon>
        <taxon>Cyclobacteriaceae</taxon>
        <taxon>Algoriphagus</taxon>
    </lineage>
</organism>
<feature type="transmembrane region" description="Helical" evidence="8">
    <location>
        <begin position="213"/>
        <end position="232"/>
    </location>
</feature>
<feature type="transmembrane region" description="Helical" evidence="8">
    <location>
        <begin position="352"/>
        <end position="373"/>
    </location>
</feature>
<dbReference type="PANTHER" id="PTHR33908">
    <property type="entry name" value="MANNOSYLTRANSFERASE YKCB-RELATED"/>
    <property type="match status" value="1"/>
</dbReference>
<gene>
    <name evidence="10" type="ORF">Ataiwa_22600</name>
</gene>